<protein>
    <submittedName>
        <fullName evidence="1">Uncharacterized protein</fullName>
    </submittedName>
</protein>
<dbReference type="AlphaFoldDB" id="A0A066Z1V1"/>
<dbReference type="Proteomes" id="UP000027178">
    <property type="component" value="Unassembled WGS sequence"/>
</dbReference>
<proteinExistence type="predicted"/>
<organism evidence="1 2">
    <name type="scientific">Kitasatospora cheerisanensis KCTC 2395</name>
    <dbReference type="NCBI Taxonomy" id="1348663"/>
    <lineage>
        <taxon>Bacteria</taxon>
        <taxon>Bacillati</taxon>
        <taxon>Actinomycetota</taxon>
        <taxon>Actinomycetes</taxon>
        <taxon>Kitasatosporales</taxon>
        <taxon>Streptomycetaceae</taxon>
        <taxon>Kitasatospora</taxon>
    </lineage>
</organism>
<dbReference type="OrthoDB" id="1550641at2"/>
<evidence type="ECO:0000313" key="2">
    <source>
        <dbReference type="Proteomes" id="UP000027178"/>
    </source>
</evidence>
<reference evidence="1 2" key="1">
    <citation type="submission" date="2014-05" db="EMBL/GenBank/DDBJ databases">
        <title>Draft Genome Sequence of Kitasatospora cheerisanensis KCTC 2395.</title>
        <authorList>
            <person name="Nam D.H."/>
        </authorList>
    </citation>
    <scope>NUCLEOTIDE SEQUENCE [LARGE SCALE GENOMIC DNA]</scope>
    <source>
        <strain evidence="1 2">KCTC 2395</strain>
    </source>
</reference>
<gene>
    <name evidence="1" type="ORF">KCH_03850</name>
</gene>
<name>A0A066Z1V1_9ACTN</name>
<dbReference type="HOGENOM" id="CLU_3200934_0_0_11"/>
<dbReference type="RefSeq" id="WP_157031837.1">
    <property type="nucleotide sequence ID" value="NZ_KK853997.1"/>
</dbReference>
<keyword evidence="2" id="KW-1185">Reference proteome</keyword>
<accession>A0A066Z1V1</accession>
<sequence>MLAQLPLTVRLQLLAGHWAELRHQNPDVAIVGAWAKTELWGLGAP</sequence>
<comment type="caution">
    <text evidence="1">The sequence shown here is derived from an EMBL/GenBank/DDBJ whole genome shotgun (WGS) entry which is preliminary data.</text>
</comment>
<evidence type="ECO:0000313" key="1">
    <source>
        <dbReference type="EMBL" id="KDN87738.1"/>
    </source>
</evidence>
<dbReference type="EMBL" id="JNBY01000015">
    <property type="protein sequence ID" value="KDN87738.1"/>
    <property type="molecule type" value="Genomic_DNA"/>
</dbReference>
<dbReference type="PATRIC" id="fig|1348663.4.peg.358"/>